<keyword evidence="1" id="KW-0812">Transmembrane</keyword>
<accession>A0A377SYQ8</accession>
<dbReference type="OrthoDB" id="9181008at2"/>
<sequence length="145" mass="15769">MNALQALLSAEIIIPIVSILMPVFIVAIVFYFRHQKLQLQHETIQKMLAKDLPIPPELFNTPSKAWAEDLYSAKAGKGAKDHPGKRLHAACTLIGIGAGLMVFFHFSGFSPVLCWAGAIPLALGIARLLAVLLEPLVSEKVSIDD</sequence>
<reference evidence="4 6" key="2">
    <citation type="submission" date="2019-03" db="EMBL/GenBank/DDBJ databases">
        <title>Genomic Encyclopedia of Type Strains, Phase IV (KMG-IV): sequencing the most valuable type-strain genomes for metagenomic binning, comparative biology and taxonomic classification.</title>
        <authorList>
            <person name="Goeker M."/>
        </authorList>
    </citation>
    <scope>NUCLEOTIDE SEQUENCE [LARGE SCALE GENOMIC DNA]</scope>
    <source>
        <strain evidence="4 6">DSM 3764</strain>
    </source>
</reference>
<dbReference type="RefSeq" id="WP_115229882.1">
    <property type="nucleotide sequence ID" value="NZ_CAWOLO010000004.1"/>
</dbReference>
<keyword evidence="1" id="KW-0472">Membrane</keyword>
<evidence type="ECO:0000313" key="3">
    <source>
        <dbReference type="EMBL" id="STR45649.1"/>
    </source>
</evidence>
<dbReference type="AlphaFoldDB" id="A0A377SYQ8"/>
<organism evidence="3 5">
    <name type="scientific">Iodobacter fluviatilis</name>
    <dbReference type="NCBI Taxonomy" id="537"/>
    <lineage>
        <taxon>Bacteria</taxon>
        <taxon>Pseudomonadati</taxon>
        <taxon>Pseudomonadota</taxon>
        <taxon>Betaproteobacteria</taxon>
        <taxon>Neisseriales</taxon>
        <taxon>Chitinibacteraceae</taxon>
        <taxon>Iodobacter</taxon>
    </lineage>
</organism>
<reference evidence="3 5" key="1">
    <citation type="submission" date="2018-06" db="EMBL/GenBank/DDBJ databases">
        <authorList>
            <consortium name="Pathogen Informatics"/>
            <person name="Doyle S."/>
        </authorList>
    </citation>
    <scope>NUCLEOTIDE SEQUENCE [LARGE SCALE GENOMIC DNA]</scope>
    <source>
        <strain evidence="3 5">NCTC11159</strain>
    </source>
</reference>
<evidence type="ECO:0000313" key="5">
    <source>
        <dbReference type="Proteomes" id="UP000255108"/>
    </source>
</evidence>
<keyword evidence="1" id="KW-1133">Transmembrane helix</keyword>
<name>A0A377SYQ8_9NEIS</name>
<protein>
    <recommendedName>
        <fullName evidence="2">DUF6249 domain-containing protein</fullName>
    </recommendedName>
</protein>
<evidence type="ECO:0000313" key="6">
    <source>
        <dbReference type="Proteomes" id="UP000295794"/>
    </source>
</evidence>
<dbReference type="Proteomes" id="UP000255108">
    <property type="component" value="Unassembled WGS sequence"/>
</dbReference>
<feature type="domain" description="DUF6249" evidence="2">
    <location>
        <begin position="12"/>
        <end position="134"/>
    </location>
</feature>
<evidence type="ECO:0000259" key="2">
    <source>
        <dbReference type="Pfam" id="PF19762"/>
    </source>
</evidence>
<dbReference type="EMBL" id="UGHR01000004">
    <property type="protein sequence ID" value="STR45649.1"/>
    <property type="molecule type" value="Genomic_DNA"/>
</dbReference>
<gene>
    <name evidence="4" type="ORF">EV682_104322</name>
    <name evidence="3" type="ORF">NCTC11159_04229</name>
</gene>
<evidence type="ECO:0000313" key="4">
    <source>
        <dbReference type="EMBL" id="TCU88148.1"/>
    </source>
</evidence>
<feature type="transmembrane region" description="Helical" evidence="1">
    <location>
        <begin position="112"/>
        <end position="133"/>
    </location>
</feature>
<proteinExistence type="predicted"/>
<dbReference type="EMBL" id="SMBT01000004">
    <property type="protein sequence ID" value="TCU88148.1"/>
    <property type="molecule type" value="Genomic_DNA"/>
</dbReference>
<dbReference type="InterPro" id="IPR046216">
    <property type="entry name" value="DUF6249"/>
</dbReference>
<feature type="transmembrane region" description="Helical" evidence="1">
    <location>
        <begin position="12"/>
        <end position="32"/>
    </location>
</feature>
<feature type="transmembrane region" description="Helical" evidence="1">
    <location>
        <begin position="87"/>
        <end position="106"/>
    </location>
</feature>
<evidence type="ECO:0000256" key="1">
    <source>
        <dbReference type="SAM" id="Phobius"/>
    </source>
</evidence>
<dbReference type="Pfam" id="PF19762">
    <property type="entry name" value="DUF6249"/>
    <property type="match status" value="1"/>
</dbReference>
<keyword evidence="6" id="KW-1185">Reference proteome</keyword>
<dbReference type="Proteomes" id="UP000295794">
    <property type="component" value="Unassembled WGS sequence"/>
</dbReference>